<feature type="region of interest" description="Disordered" evidence="1">
    <location>
        <begin position="304"/>
        <end position="329"/>
    </location>
</feature>
<sequence length="666" mass="68733">MHQPIIFARSRVWLQVWLFCILLCSGQGLLVSNLVVAAGQPAQAKQHRAMKHSTIHNTIRVLKHGDVAPTPGPDISVVSSASSSAFSVGQPVTFTITISNNGTSVESNPINLTVTLPQGLTGISASASSNWSTVQVAGTTSPATITASYFASLDAGASDSSFTIQATPDGTVVGPYALSARVASVDDSNFTNNSTSNNFVISLSGSSPTAIPTEAVSPTVIPTETASPTAVVSPTAIPTEAASPTAIPTETASPTAVPTEVASPTAVPTEAVIPTVAPTETVNPTPTALLNPPTGPILTPVLTSNETPVPTHTSAPIEPTATQTPEPPTVYSADLQVTRSDLGGGTYIVGQQVDYQFKVWNTSGAGPLTIPGSLTLVDVLPVGLSNLVASGTDWSISMTSTTSPATLVAIYHGVYPIEGGTILPLIDLTGTVTAAAAGSITDTAGVNAPQNKSQHNENVATHTIEVVPVLISTPTPTPTIIPTPTPTFEPFPDFSIVKTHLKGENFTVGDTVTYQLEVSSELTGGTEYVPNSIIVTDVLPVGFKDLSAAGSGWDIHLTSSIGPAVLTATYIGSYPIPSGEALPTIQVSGTLTNDASSRLTNTALVESTGDGDPSNNVAIDTIFVQHPQQNNQNNNHQNQNNQNNQNNNNNNNNHHSPSLPNTGSPW</sequence>
<dbReference type="RefSeq" id="WP_126578374.1">
    <property type="nucleotide sequence ID" value="NZ_BIFR01000001.1"/>
</dbReference>
<feature type="compositionally biased region" description="Polar residues" evidence="1">
    <location>
        <begin position="656"/>
        <end position="666"/>
    </location>
</feature>
<feature type="compositionally biased region" description="Polar residues" evidence="1">
    <location>
        <begin position="304"/>
        <end position="314"/>
    </location>
</feature>
<dbReference type="InterPro" id="IPR047589">
    <property type="entry name" value="DUF11_rpt"/>
</dbReference>
<dbReference type="NCBIfam" id="TIGR01451">
    <property type="entry name" value="B_ant_repeat"/>
    <property type="match status" value="1"/>
</dbReference>
<dbReference type="Gene3D" id="2.60.40.10">
    <property type="entry name" value="Immunoglobulins"/>
    <property type="match status" value="1"/>
</dbReference>
<proteinExistence type="predicted"/>
<dbReference type="EMBL" id="BIFR01000001">
    <property type="protein sequence ID" value="GCE10803.1"/>
    <property type="molecule type" value="Genomic_DNA"/>
</dbReference>
<evidence type="ECO:0000313" key="3">
    <source>
        <dbReference type="EMBL" id="GCE10803.1"/>
    </source>
</evidence>
<organism evidence="3 4">
    <name type="scientific">Tengunoibacter tsumagoiensis</name>
    <dbReference type="NCBI Taxonomy" id="2014871"/>
    <lineage>
        <taxon>Bacteria</taxon>
        <taxon>Bacillati</taxon>
        <taxon>Chloroflexota</taxon>
        <taxon>Ktedonobacteria</taxon>
        <taxon>Ktedonobacterales</taxon>
        <taxon>Dictyobacteraceae</taxon>
        <taxon>Tengunoibacter</taxon>
    </lineage>
</organism>
<dbReference type="PANTHER" id="PTHR36911">
    <property type="entry name" value="LIM ZINC-BINDING DOMAIN-CONTAINING PROTEIN-RELATED"/>
    <property type="match status" value="1"/>
</dbReference>
<dbReference type="AlphaFoldDB" id="A0A401ZV88"/>
<gene>
    <name evidence="3" type="ORF">KTT_06620</name>
</gene>
<name>A0A401ZV88_9CHLR</name>
<evidence type="ECO:0000313" key="4">
    <source>
        <dbReference type="Proteomes" id="UP000287352"/>
    </source>
</evidence>
<keyword evidence="4" id="KW-1185">Reference proteome</keyword>
<feature type="compositionally biased region" description="Low complexity" evidence="1">
    <location>
        <begin position="628"/>
        <end position="655"/>
    </location>
</feature>
<feature type="domain" description="DUF11" evidence="2">
    <location>
        <begin position="74"/>
        <end position="197"/>
    </location>
</feature>
<feature type="region of interest" description="Disordered" evidence="1">
    <location>
        <begin position="241"/>
        <end position="266"/>
    </location>
</feature>
<feature type="compositionally biased region" description="Polar residues" evidence="1">
    <location>
        <begin position="246"/>
        <end position="256"/>
    </location>
</feature>
<dbReference type="OrthoDB" id="158686at2"/>
<dbReference type="Pfam" id="PF01345">
    <property type="entry name" value="DUF11"/>
    <property type="match status" value="1"/>
</dbReference>
<protein>
    <recommendedName>
        <fullName evidence="2">DUF11 domain-containing protein</fullName>
    </recommendedName>
</protein>
<evidence type="ECO:0000256" key="1">
    <source>
        <dbReference type="SAM" id="MobiDB-lite"/>
    </source>
</evidence>
<dbReference type="InterPro" id="IPR013783">
    <property type="entry name" value="Ig-like_fold"/>
</dbReference>
<feature type="region of interest" description="Disordered" evidence="1">
    <location>
        <begin position="628"/>
        <end position="666"/>
    </location>
</feature>
<accession>A0A401ZV88</accession>
<comment type="caution">
    <text evidence="3">The sequence shown here is derived from an EMBL/GenBank/DDBJ whole genome shotgun (WGS) entry which is preliminary data.</text>
</comment>
<feature type="compositionally biased region" description="Low complexity" evidence="1">
    <location>
        <begin position="315"/>
        <end position="324"/>
    </location>
</feature>
<dbReference type="PANTHER" id="PTHR36911:SF1">
    <property type="entry name" value="LIM ZINC-BINDING DOMAIN-CONTAINING PROTEIN"/>
    <property type="match status" value="1"/>
</dbReference>
<dbReference type="Proteomes" id="UP000287352">
    <property type="component" value="Unassembled WGS sequence"/>
</dbReference>
<evidence type="ECO:0000259" key="2">
    <source>
        <dbReference type="Pfam" id="PF01345"/>
    </source>
</evidence>
<reference evidence="4" key="1">
    <citation type="submission" date="2018-12" db="EMBL/GenBank/DDBJ databases">
        <title>Tengunoibacter tsumagoiensis gen. nov., sp. nov., Dictyobacter kobayashii sp. nov., D. alpinus sp. nov., and D. joshuensis sp. nov. and description of Dictyobacteraceae fam. nov. within the order Ktedonobacterales isolated from Tengu-no-mugimeshi.</title>
        <authorList>
            <person name="Wang C.M."/>
            <person name="Zheng Y."/>
            <person name="Sakai Y."/>
            <person name="Toyoda A."/>
            <person name="Minakuchi Y."/>
            <person name="Abe K."/>
            <person name="Yokota A."/>
            <person name="Yabe S."/>
        </authorList>
    </citation>
    <scope>NUCLEOTIDE SEQUENCE [LARGE SCALE GENOMIC DNA]</scope>
    <source>
        <strain evidence="4">Uno3</strain>
    </source>
</reference>
<dbReference type="InterPro" id="IPR001434">
    <property type="entry name" value="OmcB-like_DUF11"/>
</dbReference>